<comment type="similarity">
    <text evidence="2">Belongs to the transferase hexapeptide repeat family.</text>
</comment>
<proteinExistence type="inferred from homology"/>
<feature type="domain" description="Serine acetyltransferase N-terminal" evidence="9">
    <location>
        <begin position="7"/>
        <end position="111"/>
    </location>
</feature>
<keyword evidence="6 10" id="KW-0808">Transferase</keyword>
<evidence type="ECO:0000313" key="11">
    <source>
        <dbReference type="Proteomes" id="UP001059934"/>
    </source>
</evidence>
<accession>A0ABY5TLT8</accession>
<evidence type="ECO:0000256" key="7">
    <source>
        <dbReference type="ARBA" id="ARBA00023315"/>
    </source>
</evidence>
<dbReference type="InterPro" id="IPR042122">
    <property type="entry name" value="Ser_AcTrfase_N_sf"/>
</dbReference>
<reference evidence="10" key="1">
    <citation type="submission" date="2022-08" db="EMBL/GenBank/DDBJ databases">
        <title>Catabolic pathway analysis in culturable SAR92 clade bacteria reveals their overlooked roles in DMSP degradation in coastal seas.</title>
        <authorList>
            <person name="He X."/>
            <person name="Zhang X."/>
            <person name="Zhang Y."/>
        </authorList>
    </citation>
    <scope>NUCLEOTIDE SEQUENCE</scope>
    <source>
        <strain evidence="10">H455</strain>
    </source>
</reference>
<dbReference type="Proteomes" id="UP001059934">
    <property type="component" value="Chromosome"/>
</dbReference>
<dbReference type="InterPro" id="IPR005881">
    <property type="entry name" value="Ser_O-AcTrfase"/>
</dbReference>
<evidence type="ECO:0000256" key="8">
    <source>
        <dbReference type="ARBA" id="ARBA00049486"/>
    </source>
</evidence>
<protein>
    <recommendedName>
        <fullName evidence="4">Serine acetyltransferase</fullName>
        <ecNumber evidence="3">2.3.1.30</ecNumber>
    </recommendedName>
</protein>
<evidence type="ECO:0000256" key="1">
    <source>
        <dbReference type="ARBA" id="ARBA00004876"/>
    </source>
</evidence>
<comment type="pathway">
    <text evidence="1">Amino-acid biosynthesis; L-cysteine biosynthesis; L-cysteine from L-serine: step 1/2.</text>
</comment>
<evidence type="ECO:0000256" key="3">
    <source>
        <dbReference type="ARBA" id="ARBA00013266"/>
    </source>
</evidence>
<keyword evidence="7 10" id="KW-0012">Acyltransferase</keyword>
<dbReference type="EC" id="2.3.1.30" evidence="3"/>
<dbReference type="Gene3D" id="1.10.3130.10">
    <property type="entry name" value="serine acetyltransferase, domain 1"/>
    <property type="match status" value="1"/>
</dbReference>
<dbReference type="InterPro" id="IPR010493">
    <property type="entry name" value="Ser_AcTrfase_N"/>
</dbReference>
<sequence length="262" mass="27391">MIANDPLWDIICAEARQTASQEPLMSGFFDAAILSHESLAQALCFNLSQQLHSSVMSAAAVAEVLAGAMASDDAICDAARTDIHACFDRDPACDNHFMPILYFKGFQALQLHRVAHWLWLQGRNHLALYLQSQISEVFAVDIHPGAQIGSGIMIDHASGLVIGETAIVGNDVSILHSVTLGGSGCIKGSRHPTIGNGVMISAGAKILGNVLVGDGVKVGAGSLVLESVPPHVTVAGVPAKIVGAPREAAPALEMDQYLSDGP</sequence>
<evidence type="ECO:0000313" key="10">
    <source>
        <dbReference type="EMBL" id="UVW34807.1"/>
    </source>
</evidence>
<dbReference type="PANTHER" id="PTHR42811">
    <property type="entry name" value="SERINE ACETYLTRANSFERASE"/>
    <property type="match status" value="1"/>
</dbReference>
<comment type="catalytic activity">
    <reaction evidence="8">
        <text>L-serine + acetyl-CoA = O-acetyl-L-serine + CoA</text>
        <dbReference type="Rhea" id="RHEA:24560"/>
        <dbReference type="ChEBI" id="CHEBI:33384"/>
        <dbReference type="ChEBI" id="CHEBI:57287"/>
        <dbReference type="ChEBI" id="CHEBI:57288"/>
        <dbReference type="ChEBI" id="CHEBI:58340"/>
        <dbReference type="EC" id="2.3.1.30"/>
    </reaction>
</comment>
<dbReference type="Pfam" id="PF06426">
    <property type="entry name" value="SATase_N"/>
    <property type="match status" value="1"/>
</dbReference>
<dbReference type="SUPFAM" id="SSF51161">
    <property type="entry name" value="Trimeric LpxA-like enzymes"/>
    <property type="match status" value="1"/>
</dbReference>
<dbReference type="InterPro" id="IPR011004">
    <property type="entry name" value="Trimer_LpxA-like_sf"/>
</dbReference>
<evidence type="ECO:0000256" key="6">
    <source>
        <dbReference type="ARBA" id="ARBA00022679"/>
    </source>
</evidence>
<evidence type="ECO:0000256" key="5">
    <source>
        <dbReference type="ARBA" id="ARBA00022605"/>
    </source>
</evidence>
<evidence type="ECO:0000259" key="9">
    <source>
        <dbReference type="SMART" id="SM00971"/>
    </source>
</evidence>
<evidence type="ECO:0000256" key="4">
    <source>
        <dbReference type="ARBA" id="ARBA00018522"/>
    </source>
</evidence>
<dbReference type="GO" id="GO:0009001">
    <property type="term" value="F:serine O-acetyltransferase activity"/>
    <property type="evidence" value="ECO:0007669"/>
    <property type="project" value="UniProtKB-EC"/>
</dbReference>
<gene>
    <name evidence="10" type="primary">cysE</name>
    <name evidence="10" type="ORF">NYF23_12430</name>
</gene>
<organism evidence="10 11">
    <name type="scientific">SAR92 clade bacterium H455</name>
    <dbReference type="NCBI Taxonomy" id="2974818"/>
    <lineage>
        <taxon>Bacteria</taxon>
        <taxon>Pseudomonadati</taxon>
        <taxon>Pseudomonadota</taxon>
        <taxon>Gammaproteobacteria</taxon>
        <taxon>Cellvibrionales</taxon>
        <taxon>Porticoccaceae</taxon>
        <taxon>SAR92 clade</taxon>
    </lineage>
</organism>
<dbReference type="InterPro" id="IPR001451">
    <property type="entry name" value="Hexapep"/>
</dbReference>
<keyword evidence="11" id="KW-1185">Reference proteome</keyword>
<dbReference type="CDD" id="cd03354">
    <property type="entry name" value="LbH_SAT"/>
    <property type="match status" value="1"/>
</dbReference>
<dbReference type="NCBIfam" id="NF041874">
    <property type="entry name" value="EPS_EpsC"/>
    <property type="match status" value="1"/>
</dbReference>
<keyword evidence="5" id="KW-0028">Amino-acid biosynthesis</keyword>
<dbReference type="InterPro" id="IPR045304">
    <property type="entry name" value="LbH_SAT"/>
</dbReference>
<dbReference type="EMBL" id="CP103416">
    <property type="protein sequence ID" value="UVW34807.1"/>
    <property type="molecule type" value="Genomic_DNA"/>
</dbReference>
<dbReference type="NCBIfam" id="TIGR01172">
    <property type="entry name" value="cysE"/>
    <property type="match status" value="1"/>
</dbReference>
<dbReference type="InterPro" id="IPR053376">
    <property type="entry name" value="Serine_acetyltransferase"/>
</dbReference>
<name>A0ABY5TLT8_9GAMM</name>
<dbReference type="Pfam" id="PF00132">
    <property type="entry name" value="Hexapep"/>
    <property type="match status" value="1"/>
</dbReference>
<dbReference type="SMART" id="SM00971">
    <property type="entry name" value="SATase_N"/>
    <property type="match status" value="1"/>
</dbReference>
<dbReference type="Gene3D" id="2.160.10.10">
    <property type="entry name" value="Hexapeptide repeat proteins"/>
    <property type="match status" value="1"/>
</dbReference>
<evidence type="ECO:0000256" key="2">
    <source>
        <dbReference type="ARBA" id="ARBA00007274"/>
    </source>
</evidence>